<organism evidence="3 4">
    <name type="scientific">Flavobacterium cerinum</name>
    <dbReference type="NCBI Taxonomy" id="2502784"/>
    <lineage>
        <taxon>Bacteria</taxon>
        <taxon>Pseudomonadati</taxon>
        <taxon>Bacteroidota</taxon>
        <taxon>Flavobacteriia</taxon>
        <taxon>Flavobacteriales</taxon>
        <taxon>Flavobacteriaceae</taxon>
        <taxon>Flavobacterium</taxon>
    </lineage>
</organism>
<comment type="caution">
    <text evidence="3">The sequence shown here is derived from an EMBL/GenBank/DDBJ whole genome shotgun (WGS) entry which is preliminary data.</text>
</comment>
<keyword evidence="1" id="KW-0175">Coiled coil</keyword>
<proteinExistence type="predicted"/>
<name>A0A3S3Q9G0_9FLAO</name>
<sequence>MNEYILTAIIGIATSCVGWFAAKRKNLAESRATELENVEKAVKMYREMVEDLGAKYKTAISDVDALSAKYKDAISQLHEAKDQLKRADAQLQLMMEENRHLIEELQKFKQLNGKQNG</sequence>
<dbReference type="AlphaFoldDB" id="A0A3S3Q9G0"/>
<dbReference type="EMBL" id="SBII01000004">
    <property type="protein sequence ID" value="RWX00921.1"/>
    <property type="molecule type" value="Genomic_DNA"/>
</dbReference>
<protein>
    <recommendedName>
        <fullName evidence="5">Cell wall anchor protein</fullName>
    </recommendedName>
</protein>
<evidence type="ECO:0008006" key="5">
    <source>
        <dbReference type="Google" id="ProtNLM"/>
    </source>
</evidence>
<evidence type="ECO:0000256" key="2">
    <source>
        <dbReference type="SAM" id="Phobius"/>
    </source>
</evidence>
<keyword evidence="2" id="KW-0812">Transmembrane</keyword>
<reference evidence="3 4" key="1">
    <citation type="submission" date="2019-01" db="EMBL/GenBank/DDBJ databases">
        <title>Flavobacterium sp. nov.,isolated from freshwater.</title>
        <authorList>
            <person name="Zhang R."/>
            <person name="Du Z.-J."/>
        </authorList>
    </citation>
    <scope>NUCLEOTIDE SEQUENCE [LARGE SCALE GENOMIC DNA]</scope>
    <source>
        <strain evidence="3 4">1E403</strain>
    </source>
</reference>
<dbReference type="Proteomes" id="UP000287527">
    <property type="component" value="Unassembled WGS sequence"/>
</dbReference>
<keyword evidence="4" id="KW-1185">Reference proteome</keyword>
<gene>
    <name evidence="3" type="ORF">EPI11_07825</name>
</gene>
<feature type="transmembrane region" description="Helical" evidence="2">
    <location>
        <begin position="6"/>
        <end position="22"/>
    </location>
</feature>
<accession>A0A3S3Q9G0</accession>
<evidence type="ECO:0000313" key="3">
    <source>
        <dbReference type="EMBL" id="RWX00921.1"/>
    </source>
</evidence>
<keyword evidence="2" id="KW-1133">Transmembrane helix</keyword>
<feature type="coiled-coil region" evidence="1">
    <location>
        <begin position="35"/>
        <end position="111"/>
    </location>
</feature>
<evidence type="ECO:0000313" key="4">
    <source>
        <dbReference type="Proteomes" id="UP000287527"/>
    </source>
</evidence>
<dbReference type="OrthoDB" id="1367676at2"/>
<keyword evidence="2" id="KW-0472">Membrane</keyword>
<dbReference type="RefSeq" id="WP_128389403.1">
    <property type="nucleotide sequence ID" value="NZ_SBII01000004.1"/>
</dbReference>
<evidence type="ECO:0000256" key="1">
    <source>
        <dbReference type="SAM" id="Coils"/>
    </source>
</evidence>